<sequence>MSSRLMRRALIARATKLMQCYLDRKGGRQGAPKSLSGK</sequence>
<reference evidence="1 2" key="1">
    <citation type="journal article" date="2007" name="PLoS Genet.">
        <title>Patterns and implications of gene gain and loss in the evolution of Prochlorococcus.</title>
        <authorList>
            <person name="Kettler G.C."/>
            <person name="Martiny A.C."/>
            <person name="Huang K."/>
            <person name="Zucker J."/>
            <person name="Coleman M.L."/>
            <person name="Rodrigue S."/>
            <person name="Chen F."/>
            <person name="Lapidus A."/>
            <person name="Ferriera S."/>
            <person name="Johnson J."/>
            <person name="Steglich C."/>
            <person name="Church G.M."/>
            <person name="Richardson P."/>
            <person name="Chisholm S.W."/>
        </authorList>
    </citation>
    <scope>NUCLEOTIDE SEQUENCE [LARGE SCALE GENOMIC DNA]</scope>
    <source>
        <strain evidence="1 2">MIT 9303</strain>
    </source>
</reference>
<name>A2CAA8_PROM3</name>
<dbReference type="KEGG" id="pmf:P9303_16741"/>
<evidence type="ECO:0000313" key="1">
    <source>
        <dbReference type="EMBL" id="ABM78418.1"/>
    </source>
</evidence>
<protein>
    <submittedName>
        <fullName evidence="1">Uncharacterized protein</fullName>
    </submittedName>
</protein>
<dbReference type="EMBL" id="CP000554">
    <property type="protein sequence ID" value="ABM78418.1"/>
    <property type="molecule type" value="Genomic_DNA"/>
</dbReference>
<proteinExistence type="predicted"/>
<dbReference type="AlphaFoldDB" id="A2CAA8"/>
<evidence type="ECO:0000313" key="2">
    <source>
        <dbReference type="Proteomes" id="UP000002274"/>
    </source>
</evidence>
<dbReference type="Proteomes" id="UP000002274">
    <property type="component" value="Chromosome"/>
</dbReference>
<accession>A2CAA8</accession>
<gene>
    <name evidence="1" type="ordered locus">P9303_16741</name>
</gene>
<dbReference type="HOGENOM" id="CLU_3331547_0_0_3"/>
<organism evidence="1 2">
    <name type="scientific">Prochlorococcus marinus (strain MIT 9303)</name>
    <dbReference type="NCBI Taxonomy" id="59922"/>
    <lineage>
        <taxon>Bacteria</taxon>
        <taxon>Bacillati</taxon>
        <taxon>Cyanobacteriota</taxon>
        <taxon>Cyanophyceae</taxon>
        <taxon>Synechococcales</taxon>
        <taxon>Prochlorococcaceae</taxon>
        <taxon>Prochlorococcus</taxon>
    </lineage>
</organism>